<dbReference type="InterPro" id="IPR036346">
    <property type="entry name" value="GTP-bd_prot_GTP1/OBG_C_sf"/>
</dbReference>
<dbReference type="RefSeq" id="WP_079589999.1">
    <property type="nucleotide sequence ID" value="NZ_FUYN01000005.1"/>
</dbReference>
<evidence type="ECO:0000259" key="11">
    <source>
        <dbReference type="PROSITE" id="PS51881"/>
    </source>
</evidence>
<comment type="similarity">
    <text evidence="2 9">Belongs to the TRAFAC class OBG-HflX-like GTPase superfamily. OBG GTPase family.</text>
</comment>
<proteinExistence type="inferred from homology"/>
<dbReference type="SUPFAM" id="SSF82051">
    <property type="entry name" value="Obg GTP-binding protein N-terminal domain"/>
    <property type="match status" value="1"/>
</dbReference>
<evidence type="ECO:0000256" key="9">
    <source>
        <dbReference type="HAMAP-Rule" id="MF_01454"/>
    </source>
</evidence>
<feature type="binding site" evidence="9">
    <location>
        <position position="172"/>
    </location>
    <ligand>
        <name>Mg(2+)</name>
        <dbReference type="ChEBI" id="CHEBI:18420"/>
    </ligand>
</feature>
<dbReference type="InterPro" id="IPR031167">
    <property type="entry name" value="G_OBG"/>
</dbReference>
<dbReference type="HAMAP" id="MF_01454">
    <property type="entry name" value="GTPase_Obg"/>
    <property type="match status" value="1"/>
</dbReference>
<dbReference type="NCBIfam" id="TIGR03595">
    <property type="entry name" value="Obg_CgtA_exten"/>
    <property type="match status" value="1"/>
</dbReference>
<protein>
    <recommendedName>
        <fullName evidence="9">GTPase Obg</fullName>
        <ecNumber evidence="9">3.6.5.-</ecNumber>
    </recommendedName>
    <alternativeName>
        <fullName evidence="9">GTP-binding protein Obg</fullName>
    </alternativeName>
</protein>
<evidence type="ECO:0000259" key="12">
    <source>
        <dbReference type="PROSITE" id="PS51883"/>
    </source>
</evidence>
<keyword evidence="5 9" id="KW-0547">Nucleotide-binding</keyword>
<dbReference type="InterPro" id="IPR014100">
    <property type="entry name" value="GTP-bd_Obg/CgtA"/>
</dbReference>
<dbReference type="CDD" id="cd01898">
    <property type="entry name" value="Obg"/>
    <property type="match status" value="1"/>
</dbReference>
<feature type="binding site" evidence="9">
    <location>
        <begin position="282"/>
        <end position="285"/>
    </location>
    <ligand>
        <name>GTP</name>
        <dbReference type="ChEBI" id="CHEBI:37565"/>
    </ligand>
</feature>
<evidence type="ECO:0000256" key="3">
    <source>
        <dbReference type="ARBA" id="ARBA00022490"/>
    </source>
</evidence>
<comment type="cofactor">
    <cofactor evidence="1 9">
        <name>Mg(2+)</name>
        <dbReference type="ChEBI" id="CHEBI:18420"/>
    </cofactor>
</comment>
<dbReference type="PROSITE" id="PS51710">
    <property type="entry name" value="G_OBG"/>
    <property type="match status" value="1"/>
</dbReference>
<evidence type="ECO:0000256" key="6">
    <source>
        <dbReference type="ARBA" id="ARBA00022801"/>
    </source>
</evidence>
<comment type="subunit">
    <text evidence="9">Monomer.</text>
</comment>
<dbReference type="InterPro" id="IPR015349">
    <property type="entry name" value="OCT_dom"/>
</dbReference>
<dbReference type="AlphaFoldDB" id="A0A1T5CII1"/>
<dbReference type="Gene3D" id="3.30.300.350">
    <property type="entry name" value="GTP-binding protein OBG, C-terminal domain"/>
    <property type="match status" value="1"/>
</dbReference>
<keyword evidence="14" id="KW-1185">Reference proteome</keyword>
<dbReference type="GO" id="GO:0042254">
    <property type="term" value="P:ribosome biogenesis"/>
    <property type="evidence" value="ECO:0007669"/>
    <property type="project" value="UniProtKB-UniRule"/>
</dbReference>
<dbReference type="GO" id="GO:0005737">
    <property type="term" value="C:cytoplasm"/>
    <property type="evidence" value="ECO:0007669"/>
    <property type="project" value="UniProtKB-SubCell"/>
</dbReference>
<feature type="domain" description="OBG-type G" evidence="10">
    <location>
        <begin position="159"/>
        <end position="330"/>
    </location>
</feature>
<dbReference type="Pfam" id="PF01926">
    <property type="entry name" value="MMR_HSR1"/>
    <property type="match status" value="1"/>
</dbReference>
<dbReference type="Pfam" id="PF01018">
    <property type="entry name" value="GTP1_OBG"/>
    <property type="match status" value="1"/>
</dbReference>
<evidence type="ECO:0000259" key="10">
    <source>
        <dbReference type="PROSITE" id="PS51710"/>
    </source>
</evidence>
<dbReference type="EC" id="3.6.5.-" evidence="9"/>
<evidence type="ECO:0000256" key="2">
    <source>
        <dbReference type="ARBA" id="ARBA00007699"/>
    </source>
</evidence>
<dbReference type="OrthoDB" id="9807318at2"/>
<feature type="domain" description="OCT" evidence="11">
    <location>
        <begin position="349"/>
        <end position="426"/>
    </location>
</feature>
<dbReference type="InterPro" id="IPR006074">
    <property type="entry name" value="GTP1-OBG_CS"/>
</dbReference>
<dbReference type="SUPFAM" id="SSF102741">
    <property type="entry name" value="Obg GTP-binding protein C-terminal domain"/>
    <property type="match status" value="1"/>
</dbReference>
<dbReference type="GO" id="GO:0003924">
    <property type="term" value="F:GTPase activity"/>
    <property type="evidence" value="ECO:0007669"/>
    <property type="project" value="UniProtKB-UniRule"/>
</dbReference>
<name>A0A1T5CII1_9FIRM</name>
<feature type="binding site" evidence="9">
    <location>
        <begin position="190"/>
        <end position="194"/>
    </location>
    <ligand>
        <name>GTP</name>
        <dbReference type="ChEBI" id="CHEBI:37565"/>
    </ligand>
</feature>
<feature type="domain" description="Obg" evidence="12">
    <location>
        <begin position="1"/>
        <end position="158"/>
    </location>
</feature>
<evidence type="ECO:0000313" key="13">
    <source>
        <dbReference type="EMBL" id="SKB59156.1"/>
    </source>
</evidence>
<feature type="binding site" evidence="9">
    <location>
        <begin position="165"/>
        <end position="172"/>
    </location>
    <ligand>
        <name>GTP</name>
        <dbReference type="ChEBI" id="CHEBI:37565"/>
    </ligand>
</feature>
<dbReference type="EMBL" id="FUYN01000005">
    <property type="protein sequence ID" value="SKB59156.1"/>
    <property type="molecule type" value="Genomic_DNA"/>
</dbReference>
<dbReference type="PROSITE" id="PS51881">
    <property type="entry name" value="OCT"/>
    <property type="match status" value="1"/>
</dbReference>
<evidence type="ECO:0000313" key="14">
    <source>
        <dbReference type="Proteomes" id="UP000243406"/>
    </source>
</evidence>
<dbReference type="NCBIfam" id="TIGR02729">
    <property type="entry name" value="Obg_CgtA"/>
    <property type="match status" value="1"/>
</dbReference>
<dbReference type="Proteomes" id="UP000243406">
    <property type="component" value="Unassembled WGS sequence"/>
</dbReference>
<dbReference type="InterPro" id="IPR036726">
    <property type="entry name" value="GTP1_OBG_dom_sf"/>
</dbReference>
<dbReference type="NCBIfam" id="NF008956">
    <property type="entry name" value="PRK12299.1"/>
    <property type="match status" value="1"/>
</dbReference>
<dbReference type="InterPro" id="IPR006073">
    <property type="entry name" value="GTP-bd"/>
</dbReference>
<sequence length="426" mass="47227">MFVDKAKLYIKAGNGGNGAVAFRREIYVPAGGPAGGDGGKGGNVIIIADSNLRTLMDYRYKSKYVAEPGEDGKGSNMFGKHGEDLYLRVPVGTIIKDEETGLIMADLKNDGDEFVAAKGGYGGKGNTHFKTSVRQAPGFAKAGKDGEEKNIILELRLIADVGLIGFPNVGKSTFLSIISKAKPKIANYHFTTLTPNLGVTKLKNGDSFVVADIPGIIEGANEGIGLGHDFLRHIERTKVLVHIVDISGIEGRDPLDDFEKINTELKKYNEKLSSRPQIVVANKMDILDDIDIYNNFKSELENRGYKVYSMSAATLSGVDEILNTISQMLKDAEEVDLFDEEDIYDETKVISQNIDEIKVYKENDIFIVEGNRLEKLLYSVDFEDMESIRYFQSIMEKTGVFDKLRSIGVQDGDTVRIYDLEFEYYE</sequence>
<dbReference type="PROSITE" id="PS51883">
    <property type="entry name" value="OBG"/>
    <property type="match status" value="1"/>
</dbReference>
<accession>A0A1T5CII1</accession>
<dbReference type="Pfam" id="PF09269">
    <property type="entry name" value="DUF1967"/>
    <property type="match status" value="1"/>
</dbReference>
<feature type="binding site" evidence="9">
    <location>
        <position position="192"/>
    </location>
    <ligand>
        <name>Mg(2+)</name>
        <dbReference type="ChEBI" id="CHEBI:18420"/>
    </ligand>
</feature>
<dbReference type="Gene3D" id="2.70.210.12">
    <property type="entry name" value="GTP1/OBG domain"/>
    <property type="match status" value="1"/>
</dbReference>
<dbReference type="Gene3D" id="3.40.50.300">
    <property type="entry name" value="P-loop containing nucleotide triphosphate hydrolases"/>
    <property type="match status" value="1"/>
</dbReference>
<evidence type="ECO:0000256" key="8">
    <source>
        <dbReference type="ARBA" id="ARBA00023134"/>
    </source>
</evidence>
<dbReference type="GO" id="GO:0005525">
    <property type="term" value="F:GTP binding"/>
    <property type="evidence" value="ECO:0007669"/>
    <property type="project" value="UniProtKB-UniRule"/>
</dbReference>
<dbReference type="PIRSF" id="PIRSF002401">
    <property type="entry name" value="GTP_bd_Obg/CgtA"/>
    <property type="match status" value="1"/>
</dbReference>
<evidence type="ECO:0000256" key="4">
    <source>
        <dbReference type="ARBA" id="ARBA00022723"/>
    </source>
</evidence>
<dbReference type="PANTHER" id="PTHR11702">
    <property type="entry name" value="DEVELOPMENTALLY REGULATED GTP-BINDING PROTEIN-RELATED"/>
    <property type="match status" value="1"/>
</dbReference>
<keyword evidence="4 9" id="KW-0479">Metal-binding</keyword>
<feature type="binding site" evidence="9">
    <location>
        <begin position="212"/>
        <end position="215"/>
    </location>
    <ligand>
        <name>GTP</name>
        <dbReference type="ChEBI" id="CHEBI:37565"/>
    </ligand>
</feature>
<comment type="function">
    <text evidence="9">An essential GTPase which binds GTP, GDP and possibly (p)ppGpp with moderate affinity, with high nucleotide exchange rates and a fairly low GTP hydrolysis rate. Plays a role in control of the cell cycle, stress response, ribosome biogenesis and in those bacteria that undergo differentiation, in morphogenesis control.</text>
</comment>
<evidence type="ECO:0000256" key="7">
    <source>
        <dbReference type="ARBA" id="ARBA00022842"/>
    </source>
</evidence>
<comment type="subcellular location">
    <subcellularLocation>
        <location evidence="9">Cytoplasm</location>
    </subcellularLocation>
</comment>
<keyword evidence="8 9" id="KW-0342">GTP-binding</keyword>
<keyword evidence="6 9" id="KW-0378">Hydrolase</keyword>
<dbReference type="PRINTS" id="PR00326">
    <property type="entry name" value="GTP1OBG"/>
</dbReference>
<dbReference type="FunFam" id="2.70.210.12:FF:000001">
    <property type="entry name" value="GTPase Obg"/>
    <property type="match status" value="1"/>
</dbReference>
<dbReference type="InterPro" id="IPR045086">
    <property type="entry name" value="OBG_GTPase"/>
</dbReference>
<gene>
    <name evidence="9" type="primary">obg</name>
    <name evidence="13" type="ORF">SAMN02745120_2191</name>
</gene>
<feature type="binding site" evidence="9">
    <location>
        <begin position="311"/>
        <end position="313"/>
    </location>
    <ligand>
        <name>GTP</name>
        <dbReference type="ChEBI" id="CHEBI:37565"/>
    </ligand>
</feature>
<organism evidence="13 14">
    <name type="scientific">Acetoanaerobium noterae</name>
    <dbReference type="NCBI Taxonomy" id="745369"/>
    <lineage>
        <taxon>Bacteria</taxon>
        <taxon>Bacillati</taxon>
        <taxon>Bacillota</taxon>
        <taxon>Clostridia</taxon>
        <taxon>Peptostreptococcales</taxon>
        <taxon>Filifactoraceae</taxon>
        <taxon>Acetoanaerobium</taxon>
    </lineage>
</organism>
<dbReference type="NCBIfam" id="NF008955">
    <property type="entry name" value="PRK12297.1"/>
    <property type="match status" value="1"/>
</dbReference>
<dbReference type="InterPro" id="IPR027417">
    <property type="entry name" value="P-loop_NTPase"/>
</dbReference>
<dbReference type="PROSITE" id="PS00905">
    <property type="entry name" value="GTP1_OBG"/>
    <property type="match status" value="1"/>
</dbReference>
<evidence type="ECO:0000256" key="5">
    <source>
        <dbReference type="ARBA" id="ARBA00022741"/>
    </source>
</evidence>
<dbReference type="InterPro" id="IPR006169">
    <property type="entry name" value="GTP1_OBG_dom"/>
</dbReference>
<dbReference type="NCBIfam" id="NF008954">
    <property type="entry name" value="PRK12296.1"/>
    <property type="match status" value="1"/>
</dbReference>
<dbReference type="PANTHER" id="PTHR11702:SF31">
    <property type="entry name" value="MITOCHONDRIAL RIBOSOME-ASSOCIATED GTPASE 2"/>
    <property type="match status" value="1"/>
</dbReference>
<dbReference type="GO" id="GO:0000287">
    <property type="term" value="F:magnesium ion binding"/>
    <property type="evidence" value="ECO:0007669"/>
    <property type="project" value="InterPro"/>
</dbReference>
<keyword evidence="3 9" id="KW-0963">Cytoplasm</keyword>
<dbReference type="SUPFAM" id="SSF52540">
    <property type="entry name" value="P-loop containing nucleoside triphosphate hydrolases"/>
    <property type="match status" value="1"/>
</dbReference>
<evidence type="ECO:0000256" key="1">
    <source>
        <dbReference type="ARBA" id="ARBA00001946"/>
    </source>
</evidence>
<reference evidence="14" key="1">
    <citation type="submission" date="2017-02" db="EMBL/GenBank/DDBJ databases">
        <authorList>
            <person name="Varghese N."/>
            <person name="Submissions S."/>
        </authorList>
    </citation>
    <scope>NUCLEOTIDE SEQUENCE [LARGE SCALE GENOMIC DNA]</scope>
    <source>
        <strain evidence="14">ATCC 35199</strain>
    </source>
</reference>
<keyword evidence="7 9" id="KW-0460">Magnesium</keyword>